<comment type="similarity">
    <text evidence="9">Belongs to the chemokine-like receptor (CMKLR) family.</text>
</comment>
<dbReference type="GO" id="GO:0007204">
    <property type="term" value="P:positive regulation of cytosolic calcium ion concentration"/>
    <property type="evidence" value="ECO:0000318"/>
    <property type="project" value="GO_Central"/>
</dbReference>
<dbReference type="GO" id="GO:0006954">
    <property type="term" value="P:inflammatory response"/>
    <property type="evidence" value="ECO:0000318"/>
    <property type="project" value="GO_Central"/>
</dbReference>
<reference evidence="13" key="1">
    <citation type="journal article" date="2010" name="Science">
        <title>The genome of the Western clawed frog Xenopus tropicalis.</title>
        <authorList>
            <person name="Hellsten U."/>
            <person name="Harland R.M."/>
            <person name="Gilchrist M.J."/>
            <person name="Hendrix D."/>
            <person name="Jurka J."/>
            <person name="Kapitonov V."/>
            <person name="Ovcharenko I."/>
            <person name="Putnam N.H."/>
            <person name="Shu S."/>
            <person name="Taher L."/>
            <person name="Blitz I.L."/>
            <person name="Blumberg B."/>
            <person name="Dichmann D.S."/>
            <person name="Dubchak I."/>
            <person name="Amaya E."/>
            <person name="Detter J.C."/>
            <person name="Fletcher R."/>
            <person name="Gerhard D.S."/>
            <person name="Goodstein D."/>
            <person name="Graves T."/>
            <person name="Grigoriev I.V."/>
            <person name="Grimwood J."/>
            <person name="Kawashima T."/>
            <person name="Lindquist E."/>
            <person name="Lucas S.M."/>
            <person name="Mead P.E."/>
            <person name="Mitros T."/>
            <person name="Ogino H."/>
            <person name="Ohta Y."/>
            <person name="Poliakov A.V."/>
            <person name="Pollet N."/>
            <person name="Robert J."/>
            <person name="Salamov A."/>
            <person name="Sater A.K."/>
            <person name="Schmutz J."/>
            <person name="Terry A."/>
            <person name="Vize P.D."/>
            <person name="Warren W.C."/>
            <person name="Wells D."/>
            <person name="Wills A."/>
            <person name="Wilson R.K."/>
            <person name="Zimmerman L.B."/>
            <person name="Zorn A.M."/>
            <person name="Grainger R."/>
            <person name="Grammer T."/>
            <person name="Khokha M.K."/>
            <person name="Richardson P.M."/>
            <person name="Rokhsar D.S."/>
        </authorList>
    </citation>
    <scope>NUCLEOTIDE SEQUENCE [LARGE SCALE GENOMIC DNA]</scope>
    <source>
        <strain evidence="13">Nigerian</strain>
    </source>
</reference>
<comment type="subcellular location">
    <subcellularLocation>
        <location evidence="1">Membrane</location>
        <topology evidence="1">Multi-pass membrane protein</topology>
    </subcellularLocation>
</comment>
<evidence type="ECO:0000313" key="14">
    <source>
        <dbReference type="Proteomes" id="UP000008143"/>
    </source>
</evidence>
<evidence type="ECO:0000256" key="3">
    <source>
        <dbReference type="ARBA" id="ARBA00022989"/>
    </source>
</evidence>
<evidence type="ECO:0000313" key="16">
    <source>
        <dbReference type="Xenbase" id="XB-GENE-995351"/>
    </source>
</evidence>
<feature type="transmembrane region" description="Helical" evidence="11">
    <location>
        <begin position="56"/>
        <end position="79"/>
    </location>
</feature>
<comment type="similarity">
    <text evidence="10">Belongs to the G-protein coupled receptor 1 family.</text>
</comment>
<dbReference type="PANTHER" id="PTHR24225">
    <property type="entry name" value="CHEMOTACTIC RECEPTOR"/>
    <property type="match status" value="1"/>
</dbReference>
<evidence type="ECO:0000256" key="8">
    <source>
        <dbReference type="ARBA" id="ARBA00023224"/>
    </source>
</evidence>
<dbReference type="Reactome" id="R-XTR-6798695">
    <property type="pathway name" value="Neutrophil degranulation"/>
</dbReference>
<evidence type="ECO:0000256" key="10">
    <source>
        <dbReference type="RuleBase" id="RU000688"/>
    </source>
</evidence>
<dbReference type="Bgee" id="ENSXETG00000023907">
    <property type="expression patterns" value="Expressed in gastrula and 6 other cell types or tissues"/>
</dbReference>
<dbReference type="Gene3D" id="1.20.1070.10">
    <property type="entry name" value="Rhodopsin 7-helix transmembrane proteins"/>
    <property type="match status" value="1"/>
</dbReference>
<evidence type="ECO:0000313" key="13">
    <source>
        <dbReference type="Ensembl" id="ENSXETP00000051550"/>
    </source>
</evidence>
<feature type="transmembrane region" description="Helical" evidence="11">
    <location>
        <begin position="170"/>
        <end position="192"/>
    </location>
</feature>
<sequence>MASNVQYQEWDETTAFYLHINGSQTYLEVSSTLPEVNRSYVGSSTPQMEHYSPESMVTLIVMALTFVVGVPGNILVIWVTGIKMRRTVNTVWFCNLAVADLICCLSLPFSMAHEILHNAWPNDSISCKVLPSIIILNMFASVFTLVAISVDRYILVVKPVWAQNHRSVPLAYLLCLVIWLVSLTLCLPVFMYRTITYYNNHTYCGYTYKQVEGDFEYSGLEEDYDFGNYTYNNFAHDNSDVEPSGHETSVAITITRVIFGFFLPLLVILFCYIRLSWKVQSGRFANVGRKTRKVVIAIVLAFCMLWTPYHVIGIALEYISSSTLTRLDHLSQALAYSNSCINPIIYVFMGKDFKSKMSKSIRGLLQSALTEEITRTTGGSKSRESARYSSML</sequence>
<dbReference type="PROSITE" id="PS00237">
    <property type="entry name" value="G_PROTEIN_RECEP_F1_1"/>
    <property type="match status" value="1"/>
</dbReference>
<dbReference type="SUPFAM" id="SSF81321">
    <property type="entry name" value="Family A G protein-coupled receptor-like"/>
    <property type="match status" value="1"/>
</dbReference>
<feature type="transmembrane region" description="Helical" evidence="11">
    <location>
        <begin position="129"/>
        <end position="150"/>
    </location>
</feature>
<dbReference type="Proteomes" id="UP000008143">
    <property type="component" value="Chromosome 7"/>
</dbReference>
<dbReference type="KEGG" id="xtr:100498174"/>
<dbReference type="PROSITE" id="PS50262">
    <property type="entry name" value="G_PROTEIN_RECEP_F1_2"/>
    <property type="match status" value="1"/>
</dbReference>
<dbReference type="Reactome" id="R-XTR-977606">
    <property type="pathway name" value="Regulation of Complement cascade"/>
</dbReference>
<dbReference type="RefSeq" id="XP_002941252.1">
    <property type="nucleotide sequence ID" value="XM_002941206.5"/>
</dbReference>
<evidence type="ECO:0000256" key="5">
    <source>
        <dbReference type="ARBA" id="ARBA00023136"/>
    </source>
</evidence>
<evidence type="ECO:0000256" key="4">
    <source>
        <dbReference type="ARBA" id="ARBA00023040"/>
    </source>
</evidence>
<dbReference type="InterPro" id="IPR000826">
    <property type="entry name" value="Formyl_rcpt-rel"/>
</dbReference>
<dbReference type="Reactome" id="R-XTR-375276">
    <property type="pathway name" value="Peptide ligand-binding receptors"/>
</dbReference>
<keyword evidence="7 10" id="KW-0675">Receptor</keyword>
<protein>
    <submittedName>
        <fullName evidence="15">C3a anaphylatoxin chemotactic receptor</fullName>
    </submittedName>
    <submittedName>
        <fullName evidence="13">Complement C3a receptor 1</fullName>
    </submittedName>
</protein>
<dbReference type="PRINTS" id="PR00237">
    <property type="entry name" value="GPCRRHODOPSN"/>
</dbReference>
<dbReference type="AlphaFoldDB" id="A0A7D9N0K8"/>
<keyword evidence="2 10" id="KW-0812">Transmembrane</keyword>
<dbReference type="CTD" id="719"/>
<reference evidence="15" key="3">
    <citation type="submission" date="2025-04" db="UniProtKB">
        <authorList>
            <consortium name="RefSeq"/>
        </authorList>
    </citation>
    <scope>IDENTIFICATION</scope>
    <source>
        <strain evidence="15">Nigerian</strain>
        <tissue evidence="15">Liver and blood</tissue>
    </source>
</reference>
<dbReference type="GeneTree" id="ENSGT01140000282544"/>
<evidence type="ECO:0000256" key="6">
    <source>
        <dbReference type="ARBA" id="ARBA00023157"/>
    </source>
</evidence>
<feature type="transmembrane region" description="Helical" evidence="11">
    <location>
        <begin position="294"/>
        <end position="318"/>
    </location>
</feature>
<dbReference type="PRINTS" id="PR00526">
    <property type="entry name" value="FMETLEUPHER"/>
</dbReference>
<evidence type="ECO:0000256" key="11">
    <source>
        <dbReference type="SAM" id="Phobius"/>
    </source>
</evidence>
<dbReference type="FunFam" id="1.20.1070.10:FF:000034">
    <property type="entry name" value="G-protein coupled receptor 1"/>
    <property type="match status" value="1"/>
</dbReference>
<dbReference type="Pfam" id="PF00001">
    <property type="entry name" value="7tm_1"/>
    <property type="match status" value="2"/>
</dbReference>
<evidence type="ECO:0000256" key="2">
    <source>
        <dbReference type="ARBA" id="ARBA00022692"/>
    </source>
</evidence>
<keyword evidence="3 11" id="KW-1133">Transmembrane helix</keyword>
<dbReference type="OMA" id="VADLICC"/>
<keyword evidence="4 10" id="KW-0297">G-protein coupled receptor</keyword>
<dbReference type="InterPro" id="IPR017452">
    <property type="entry name" value="GPCR_Rhodpsn_7TM"/>
</dbReference>
<keyword evidence="5 11" id="KW-0472">Membrane</keyword>
<feature type="transmembrane region" description="Helical" evidence="11">
    <location>
        <begin position="91"/>
        <end position="109"/>
    </location>
</feature>
<feature type="domain" description="G-protein coupled receptors family 1 profile" evidence="12">
    <location>
        <begin position="72"/>
        <end position="346"/>
    </location>
</feature>
<dbReference type="Ensembl" id="ENSXETT00000051550">
    <property type="protein sequence ID" value="ENSXETP00000051550"/>
    <property type="gene ID" value="ENSXETG00000023907"/>
</dbReference>
<keyword evidence="6" id="KW-1015">Disulfide bond</keyword>
<dbReference type="GO" id="GO:0007200">
    <property type="term" value="P:phospholipase C-activating G protein-coupled receptor signaling pathway"/>
    <property type="evidence" value="ECO:0000318"/>
    <property type="project" value="GO_Central"/>
</dbReference>
<proteinExistence type="inferred from homology"/>
<gene>
    <name evidence="13 15 16" type="primary">c3ar1</name>
</gene>
<reference evidence="13" key="2">
    <citation type="submission" date="2011-06" db="UniProtKB">
        <authorList>
            <consortium name="Ensembl"/>
        </authorList>
    </citation>
    <scope>IDENTIFICATION</scope>
</reference>
<dbReference type="Ensembl" id="ENSXETT00000109712">
    <property type="protein sequence ID" value="ENSXETP00000119045"/>
    <property type="gene ID" value="ENSXETG00000023907"/>
</dbReference>
<keyword evidence="14" id="KW-1185">Reference proteome</keyword>
<dbReference type="GeneID" id="100498174"/>
<evidence type="ECO:0000313" key="15">
    <source>
        <dbReference type="RefSeq" id="XP_002941252.1"/>
    </source>
</evidence>
<dbReference type="AGR" id="Xenbase:XB-GENE-995351"/>
<dbReference type="Reactome" id="R-XTR-418594">
    <property type="pathway name" value="G alpha (i) signalling events"/>
</dbReference>
<feature type="transmembrane region" description="Helical" evidence="11">
    <location>
        <begin position="250"/>
        <end position="273"/>
    </location>
</feature>
<dbReference type="GO" id="GO:0005886">
    <property type="term" value="C:plasma membrane"/>
    <property type="evidence" value="ECO:0000318"/>
    <property type="project" value="GO_Central"/>
</dbReference>
<dbReference type="GO" id="GO:0002430">
    <property type="term" value="P:complement receptor mediated signaling pathway"/>
    <property type="evidence" value="ECO:0000318"/>
    <property type="project" value="GO_Central"/>
</dbReference>
<accession>A0A7D9N0K8</accession>
<evidence type="ECO:0000256" key="9">
    <source>
        <dbReference type="ARBA" id="ARBA00025736"/>
    </source>
</evidence>
<dbReference type="GO" id="GO:0004930">
    <property type="term" value="F:G protein-coupled receptor activity"/>
    <property type="evidence" value="ECO:0000318"/>
    <property type="project" value="GO_Central"/>
</dbReference>
<organism evidence="13">
    <name type="scientific">Xenopus tropicalis</name>
    <name type="common">Western clawed frog</name>
    <name type="synonym">Silurana tropicalis</name>
    <dbReference type="NCBI Taxonomy" id="8364"/>
    <lineage>
        <taxon>Eukaryota</taxon>
        <taxon>Metazoa</taxon>
        <taxon>Chordata</taxon>
        <taxon>Craniata</taxon>
        <taxon>Vertebrata</taxon>
        <taxon>Euteleostomi</taxon>
        <taxon>Amphibia</taxon>
        <taxon>Batrachia</taxon>
        <taxon>Anura</taxon>
        <taxon>Pipoidea</taxon>
        <taxon>Pipidae</taxon>
        <taxon>Xenopodinae</taxon>
        <taxon>Xenopus</taxon>
        <taxon>Silurana</taxon>
    </lineage>
</organism>
<evidence type="ECO:0000256" key="7">
    <source>
        <dbReference type="ARBA" id="ARBA00023170"/>
    </source>
</evidence>
<evidence type="ECO:0000259" key="12">
    <source>
        <dbReference type="PROSITE" id="PS50262"/>
    </source>
</evidence>
<dbReference type="Xenbase" id="XB-GENE-995351">
    <property type="gene designation" value="c3ar1"/>
</dbReference>
<evidence type="ECO:0000256" key="1">
    <source>
        <dbReference type="ARBA" id="ARBA00004141"/>
    </source>
</evidence>
<name>A0A7D9N0K8_XENTR</name>
<feature type="transmembrane region" description="Helical" evidence="11">
    <location>
        <begin position="330"/>
        <end position="349"/>
    </location>
</feature>
<dbReference type="PANTHER" id="PTHR24225:SF28">
    <property type="entry name" value="C3A ANAPHYLATOXIN CHEMOTACTIC RECEPTOR"/>
    <property type="match status" value="1"/>
</dbReference>
<dbReference type="OrthoDB" id="10037617at2759"/>
<dbReference type="GO" id="GO:0004878">
    <property type="term" value="F:complement component C5a receptor activity"/>
    <property type="evidence" value="ECO:0000318"/>
    <property type="project" value="GO_Central"/>
</dbReference>
<dbReference type="InterPro" id="IPR000276">
    <property type="entry name" value="GPCR_Rhodpsn"/>
</dbReference>
<keyword evidence="8 10" id="KW-0807">Transducer</keyword>